<sequence>MRIDDLDHLADAPNPILVMDLDLTDGWLNRRAQRLFPGRFGETLLPALRDSESLRLSLGAALAQRGPLPATVRLFGEVHRGSLRRLSEDRAAFEIAPPLASRFHALTQERQAAQRALRLEAARAEQLRNSNDRMRLATDDLVGVAAAPLTDLDALLQRLAAVDRREGLGLTADLSTATRRLTAAQDEIAALRALLLDGFLVDRAERIRLSALIAQARAAGSPQDRCRLSRITVDGLPVLAGNRLLAGRLVTRLLLLLAGEDAHDPAAIAVTGEATGATVTVRLSARGRSDAAPVLPTADTAELIDHLSRLVGWTVAVDPPGRDMTALITAPLAMRTGLPAPALA</sequence>
<organism evidence="1 2">
    <name type="scientific">Tranquillimonas rosea</name>
    <dbReference type="NCBI Taxonomy" id="641238"/>
    <lineage>
        <taxon>Bacteria</taxon>
        <taxon>Pseudomonadati</taxon>
        <taxon>Pseudomonadota</taxon>
        <taxon>Alphaproteobacteria</taxon>
        <taxon>Rhodobacterales</taxon>
        <taxon>Roseobacteraceae</taxon>
        <taxon>Tranquillimonas</taxon>
    </lineage>
</organism>
<accession>A0A1H9X8D5</accession>
<evidence type="ECO:0000313" key="1">
    <source>
        <dbReference type="EMBL" id="SES42395.1"/>
    </source>
</evidence>
<dbReference type="RefSeq" id="WP_092696388.1">
    <property type="nucleotide sequence ID" value="NZ_FOGU01000020.1"/>
</dbReference>
<dbReference type="STRING" id="641238.SAMN04490244_12034"/>
<protein>
    <submittedName>
        <fullName evidence="1">Uncharacterized protein</fullName>
    </submittedName>
</protein>
<gene>
    <name evidence="1" type="ORF">SAMN04490244_12034</name>
</gene>
<dbReference type="AlphaFoldDB" id="A0A1H9X8D5"/>
<name>A0A1H9X8D5_9RHOB</name>
<keyword evidence="2" id="KW-1185">Reference proteome</keyword>
<evidence type="ECO:0000313" key="2">
    <source>
        <dbReference type="Proteomes" id="UP000198885"/>
    </source>
</evidence>
<dbReference type="EMBL" id="FOGU01000020">
    <property type="protein sequence ID" value="SES42395.1"/>
    <property type="molecule type" value="Genomic_DNA"/>
</dbReference>
<proteinExistence type="predicted"/>
<dbReference type="Proteomes" id="UP000198885">
    <property type="component" value="Unassembled WGS sequence"/>
</dbReference>
<reference evidence="1 2" key="1">
    <citation type="submission" date="2016-10" db="EMBL/GenBank/DDBJ databases">
        <authorList>
            <person name="de Groot N.N."/>
        </authorList>
    </citation>
    <scope>NUCLEOTIDE SEQUENCE [LARGE SCALE GENOMIC DNA]</scope>
    <source>
        <strain evidence="1 2">DSM 23042</strain>
    </source>
</reference>